<proteinExistence type="predicted"/>
<feature type="region of interest" description="Disordered" evidence="1">
    <location>
        <begin position="88"/>
        <end position="119"/>
    </location>
</feature>
<dbReference type="OrthoDB" id="3541421at2"/>
<keyword evidence="3" id="KW-1185">Reference proteome</keyword>
<dbReference type="eggNOG" id="ENOG50343GK">
    <property type="taxonomic scope" value="Bacteria"/>
</dbReference>
<evidence type="ECO:0000313" key="3">
    <source>
        <dbReference type="Proteomes" id="UP000006640"/>
    </source>
</evidence>
<protein>
    <submittedName>
        <fullName evidence="2">Uncharacterized protein</fullName>
    </submittedName>
</protein>
<feature type="compositionally biased region" description="Basic and acidic residues" evidence="1">
    <location>
        <begin position="109"/>
        <end position="119"/>
    </location>
</feature>
<gene>
    <name evidence="2" type="ordered locus">Tbis_0866</name>
</gene>
<evidence type="ECO:0000313" key="2">
    <source>
        <dbReference type="EMBL" id="ADG87590.1"/>
    </source>
</evidence>
<organism evidence="2 3">
    <name type="scientific">Thermobispora bispora (strain ATCC 19993 / DSM 43833 / CBS 139.67 / JCM 10125 / KCTC 9307 / NBRC 14880 / R51)</name>
    <dbReference type="NCBI Taxonomy" id="469371"/>
    <lineage>
        <taxon>Bacteria</taxon>
        <taxon>Bacillati</taxon>
        <taxon>Actinomycetota</taxon>
        <taxon>Actinomycetes</taxon>
        <taxon>Streptosporangiales</taxon>
        <taxon>Streptosporangiaceae</taxon>
        <taxon>Thermobispora</taxon>
    </lineage>
</organism>
<accession>D6Y6L8</accession>
<dbReference type="EMBL" id="CP001874">
    <property type="protein sequence ID" value="ADG87590.1"/>
    <property type="molecule type" value="Genomic_DNA"/>
</dbReference>
<dbReference type="Proteomes" id="UP000006640">
    <property type="component" value="Chromosome"/>
</dbReference>
<reference evidence="2 3" key="1">
    <citation type="submission" date="2010-01" db="EMBL/GenBank/DDBJ databases">
        <title>The complete genome of Thermobispora bispora DSM 43833.</title>
        <authorList>
            <consortium name="US DOE Joint Genome Institute (JGI-PGF)"/>
            <person name="Lucas S."/>
            <person name="Copeland A."/>
            <person name="Lapidus A."/>
            <person name="Glavina del Rio T."/>
            <person name="Dalin E."/>
            <person name="Tice H."/>
            <person name="Bruce D."/>
            <person name="Goodwin L."/>
            <person name="Pitluck S."/>
            <person name="Kyrpides N."/>
            <person name="Mavromatis K."/>
            <person name="Ivanova N."/>
            <person name="Mikhailova N."/>
            <person name="Chertkov O."/>
            <person name="Brettin T."/>
            <person name="Detter J.C."/>
            <person name="Han C."/>
            <person name="Larimer F."/>
            <person name="Land M."/>
            <person name="Hauser L."/>
            <person name="Markowitz V."/>
            <person name="Cheng J.-F."/>
            <person name="Hugenholtz P."/>
            <person name="Woyke T."/>
            <person name="Wu D."/>
            <person name="Jando M."/>
            <person name="Schneider S."/>
            <person name="Klenk H.-P."/>
            <person name="Eisen J.A."/>
        </authorList>
    </citation>
    <scope>NUCLEOTIDE SEQUENCE [LARGE SCALE GENOMIC DNA]</scope>
    <source>
        <strain evidence="3">ATCC 19993 / DSM 43833 / CBS 139.67 / JCM 10125 / KCTC 9307 / NBRC 14880 / R51</strain>
    </source>
</reference>
<dbReference type="AlphaFoldDB" id="D6Y6L8"/>
<evidence type="ECO:0000256" key="1">
    <source>
        <dbReference type="SAM" id="MobiDB-lite"/>
    </source>
</evidence>
<dbReference type="KEGG" id="tbi:Tbis_0866"/>
<dbReference type="HOGENOM" id="CLU_2060312_0_0_11"/>
<name>D6Y6L8_THEBD</name>
<sequence length="119" mass="12874">MNGDTEDGRFLRLSVDVLVEVRDLEALRSAAVAEIRKPEAGLSDEERQEQIGLVNSDETGAAALQWLVDPEHVLGLVGHVAAVEPREAMLGVEPSAGTLEEGEEDEPGDEQHDHDGYAF</sequence>
<dbReference type="RefSeq" id="WP_013131123.1">
    <property type="nucleotide sequence ID" value="NC_014165.1"/>
</dbReference>